<dbReference type="EMBL" id="BMAC01000561">
    <property type="protein sequence ID" value="GFP99214.1"/>
    <property type="molecule type" value="Genomic_DNA"/>
</dbReference>
<keyword evidence="2" id="KW-0812">Transmembrane</keyword>
<keyword evidence="2" id="KW-0472">Membrane</keyword>
<dbReference type="GO" id="GO:0061630">
    <property type="term" value="F:ubiquitin protein ligase activity"/>
    <property type="evidence" value="ECO:0007669"/>
    <property type="project" value="InterPro"/>
</dbReference>
<dbReference type="PANTHER" id="PTHR22894:SF6">
    <property type="entry name" value="E3 UBIQUITIN-PROTEIN LIGASE RNF170-LIKE ISOFORM X1"/>
    <property type="match status" value="1"/>
</dbReference>
<keyword evidence="4" id="KW-1185">Reference proteome</keyword>
<dbReference type="PANTHER" id="PTHR22894">
    <property type="entry name" value="RING-TYPE DOMAIN-CONTAINING PROTEIN"/>
    <property type="match status" value="1"/>
</dbReference>
<dbReference type="SUPFAM" id="SSF57850">
    <property type="entry name" value="RING/U-box"/>
    <property type="match status" value="1"/>
</dbReference>
<feature type="transmembrane region" description="Helical" evidence="2">
    <location>
        <begin position="188"/>
        <end position="208"/>
    </location>
</feature>
<organism evidence="3 4">
    <name type="scientific">Phtheirospermum japonicum</name>
    <dbReference type="NCBI Taxonomy" id="374723"/>
    <lineage>
        <taxon>Eukaryota</taxon>
        <taxon>Viridiplantae</taxon>
        <taxon>Streptophyta</taxon>
        <taxon>Embryophyta</taxon>
        <taxon>Tracheophyta</taxon>
        <taxon>Spermatophyta</taxon>
        <taxon>Magnoliopsida</taxon>
        <taxon>eudicotyledons</taxon>
        <taxon>Gunneridae</taxon>
        <taxon>Pentapetalae</taxon>
        <taxon>asterids</taxon>
        <taxon>lamiids</taxon>
        <taxon>Lamiales</taxon>
        <taxon>Orobanchaceae</taxon>
        <taxon>Orobanchaceae incertae sedis</taxon>
        <taxon>Phtheirospermum</taxon>
    </lineage>
</organism>
<gene>
    <name evidence="3" type="ORF">PHJA_002065300</name>
</gene>
<feature type="compositionally biased region" description="Acidic residues" evidence="1">
    <location>
        <begin position="19"/>
        <end position="41"/>
    </location>
</feature>
<dbReference type="Proteomes" id="UP000653305">
    <property type="component" value="Unassembled WGS sequence"/>
</dbReference>
<accession>A0A830CSV5</accession>
<comment type="caution">
    <text evidence="3">The sequence shown here is derived from an EMBL/GenBank/DDBJ whole genome shotgun (WGS) entry which is preliminary data.</text>
</comment>
<dbReference type="OrthoDB" id="9049620at2759"/>
<evidence type="ECO:0000313" key="3">
    <source>
        <dbReference type="EMBL" id="GFP99214.1"/>
    </source>
</evidence>
<keyword evidence="2" id="KW-1133">Transmembrane helix</keyword>
<reference evidence="3" key="1">
    <citation type="submission" date="2020-07" db="EMBL/GenBank/DDBJ databases">
        <title>Ethylene signaling mediates host invasion by parasitic plants.</title>
        <authorList>
            <person name="Yoshida S."/>
        </authorList>
    </citation>
    <scope>NUCLEOTIDE SEQUENCE</scope>
    <source>
        <strain evidence="3">Okayama</strain>
    </source>
</reference>
<evidence type="ECO:0000256" key="2">
    <source>
        <dbReference type="SAM" id="Phobius"/>
    </source>
</evidence>
<dbReference type="InterPro" id="IPR038896">
    <property type="entry name" value="RNF170"/>
</dbReference>
<feature type="region of interest" description="Disordered" evidence="1">
    <location>
        <begin position="1"/>
        <end position="43"/>
    </location>
</feature>
<proteinExistence type="predicted"/>
<name>A0A830CSV5_9LAMI</name>
<evidence type="ECO:0000313" key="4">
    <source>
        <dbReference type="Proteomes" id="UP000653305"/>
    </source>
</evidence>
<protein>
    <submittedName>
        <fullName evidence="3">E3 ubiquitin-protein ligase rnf170</fullName>
    </submittedName>
</protein>
<feature type="compositionally biased region" description="Basic and acidic residues" evidence="1">
    <location>
        <begin position="1"/>
        <end position="10"/>
    </location>
</feature>
<dbReference type="AlphaFoldDB" id="A0A830CSV5"/>
<sequence>MEMEKGKENEEMGINQEMENGDSDDDDDDDDWEEANDEMDGESQNGIALVGFDGINDKVGGYNKNMPPVDDVCPICFDSFTIPCRSNCGHWFCDMSPPLEDDAAAEVLKKVHQYNGLYVNGALGLFHRLLALPLFMRRTFGVLIDPDGLRCVYYGMRIIGLILALLYEKLEFEFVPTGGLGIQRTFDMGASVLILTLFIIGLGYRFVVRGRVRRLAAMHS</sequence>
<evidence type="ECO:0000256" key="1">
    <source>
        <dbReference type="SAM" id="MobiDB-lite"/>
    </source>
</evidence>